<dbReference type="InterPro" id="IPR050476">
    <property type="entry name" value="Insect_CytP450_Detox"/>
</dbReference>
<dbReference type="PANTHER" id="PTHR24292:SF100">
    <property type="entry name" value="CYTOCHROME P450 6A16, ISOFORM B-RELATED"/>
    <property type="match status" value="1"/>
</dbReference>
<keyword evidence="7" id="KW-0256">Endoplasmic reticulum</keyword>
<evidence type="ECO:0000256" key="13">
    <source>
        <dbReference type="PIRSR" id="PIRSR602401-1"/>
    </source>
</evidence>
<dbReference type="EnsemblMetazoa" id="XM_050641685.1">
    <property type="protein sequence ID" value="XP_050497642.1"/>
    <property type="gene ID" value="LOC126878792"/>
</dbReference>
<reference evidence="16" key="2">
    <citation type="submission" date="2025-05" db="UniProtKB">
        <authorList>
            <consortium name="EnsemblMetazoa"/>
        </authorList>
    </citation>
    <scope>IDENTIFICATION</scope>
</reference>
<comment type="subcellular location">
    <subcellularLocation>
        <location evidence="3">Endoplasmic reticulum membrane</location>
        <topology evidence="3">Peripheral membrane protein</topology>
    </subcellularLocation>
    <subcellularLocation>
        <location evidence="2">Microsome membrane</location>
        <topology evidence="2">Peripheral membrane protein</topology>
    </subcellularLocation>
</comment>
<dbReference type="GO" id="GO:0016705">
    <property type="term" value="F:oxidoreductase activity, acting on paired donors, with incorporation or reduction of molecular oxygen"/>
    <property type="evidence" value="ECO:0007669"/>
    <property type="project" value="InterPro"/>
</dbReference>
<feature type="transmembrane region" description="Helical" evidence="15">
    <location>
        <begin position="7"/>
        <end position="26"/>
    </location>
</feature>
<dbReference type="PANTHER" id="PTHR24292">
    <property type="entry name" value="CYTOCHROME P450"/>
    <property type="match status" value="1"/>
</dbReference>
<dbReference type="FunFam" id="1.10.630.10:FF:000042">
    <property type="entry name" value="Cytochrome P450"/>
    <property type="match status" value="1"/>
</dbReference>
<gene>
    <name evidence="18 19" type="primary">LOC114337338</name>
</gene>
<evidence type="ECO:0000256" key="7">
    <source>
        <dbReference type="ARBA" id="ARBA00022824"/>
    </source>
</evidence>
<keyword evidence="12 15" id="KW-0472">Membrane</keyword>
<dbReference type="InterPro" id="IPR001128">
    <property type="entry name" value="Cyt_P450"/>
</dbReference>
<evidence type="ECO:0000313" key="16">
    <source>
        <dbReference type="EnsemblMetazoa" id="XP_050497641.1"/>
    </source>
</evidence>
<keyword evidence="10 13" id="KW-0408">Iron</keyword>
<keyword evidence="15" id="KW-0812">Transmembrane</keyword>
<accession>A0A6P7G3N9</accession>
<evidence type="ECO:0000256" key="4">
    <source>
        <dbReference type="ARBA" id="ARBA00010617"/>
    </source>
</evidence>
<dbReference type="PROSITE" id="PS00086">
    <property type="entry name" value="CYTOCHROME_P450"/>
    <property type="match status" value="1"/>
</dbReference>
<dbReference type="PRINTS" id="PR00463">
    <property type="entry name" value="EP450I"/>
</dbReference>
<evidence type="ECO:0000313" key="19">
    <source>
        <dbReference type="RefSeq" id="XP_028143548.1"/>
    </source>
</evidence>
<comment type="similarity">
    <text evidence="4 14">Belongs to the cytochrome P450 family.</text>
</comment>
<keyword evidence="11 14" id="KW-0503">Monooxygenase</keyword>
<evidence type="ECO:0000256" key="2">
    <source>
        <dbReference type="ARBA" id="ARBA00004174"/>
    </source>
</evidence>
<dbReference type="InterPro" id="IPR002401">
    <property type="entry name" value="Cyt_P450_E_grp-I"/>
</dbReference>
<keyword evidence="8" id="KW-0492">Microsome</keyword>
<evidence type="ECO:0000256" key="8">
    <source>
        <dbReference type="ARBA" id="ARBA00022848"/>
    </source>
</evidence>
<dbReference type="CDD" id="cd11056">
    <property type="entry name" value="CYP6-like"/>
    <property type="match status" value="1"/>
</dbReference>
<keyword evidence="6 13" id="KW-0479">Metal-binding</keyword>
<feature type="binding site" description="axial binding residue" evidence="13">
    <location>
        <position position="456"/>
    </location>
    <ligand>
        <name>heme</name>
        <dbReference type="ChEBI" id="CHEBI:30413"/>
    </ligand>
    <ligandPart>
        <name>Fe</name>
        <dbReference type="ChEBI" id="CHEBI:18248"/>
    </ligandPart>
</feature>
<organism evidence="18">
    <name type="scientific">Diabrotica virgifera virgifera</name>
    <name type="common">western corn rootworm</name>
    <dbReference type="NCBI Taxonomy" id="50390"/>
    <lineage>
        <taxon>Eukaryota</taxon>
        <taxon>Metazoa</taxon>
        <taxon>Ecdysozoa</taxon>
        <taxon>Arthropoda</taxon>
        <taxon>Hexapoda</taxon>
        <taxon>Insecta</taxon>
        <taxon>Pterygota</taxon>
        <taxon>Neoptera</taxon>
        <taxon>Endopterygota</taxon>
        <taxon>Coleoptera</taxon>
        <taxon>Polyphaga</taxon>
        <taxon>Cucujiformia</taxon>
        <taxon>Chrysomeloidea</taxon>
        <taxon>Chrysomelidae</taxon>
        <taxon>Galerucinae</taxon>
        <taxon>Diabroticina</taxon>
        <taxon>Diabroticites</taxon>
        <taxon>Diabrotica</taxon>
    </lineage>
</organism>
<reference evidence="18 19" key="1">
    <citation type="submission" date="2025-04" db="UniProtKB">
        <authorList>
            <consortium name="RefSeq"/>
        </authorList>
    </citation>
    <scope>IDENTIFICATION</scope>
    <source>
        <tissue evidence="18 19">Whole insect</tissue>
    </source>
</reference>
<dbReference type="Proteomes" id="UP001652700">
    <property type="component" value="Unplaced"/>
</dbReference>
<dbReference type="Gene3D" id="1.10.630.10">
    <property type="entry name" value="Cytochrome P450"/>
    <property type="match status" value="1"/>
</dbReference>
<evidence type="ECO:0000313" key="18">
    <source>
        <dbReference type="RefSeq" id="XP_028143546.1"/>
    </source>
</evidence>
<evidence type="ECO:0000256" key="14">
    <source>
        <dbReference type="RuleBase" id="RU000461"/>
    </source>
</evidence>
<keyword evidence="17" id="KW-1185">Reference proteome</keyword>
<evidence type="ECO:0000256" key="11">
    <source>
        <dbReference type="ARBA" id="ARBA00023033"/>
    </source>
</evidence>
<dbReference type="Pfam" id="PF00067">
    <property type="entry name" value="p450"/>
    <property type="match status" value="1"/>
</dbReference>
<evidence type="ECO:0000256" key="1">
    <source>
        <dbReference type="ARBA" id="ARBA00001971"/>
    </source>
</evidence>
<dbReference type="OrthoDB" id="2789670at2759"/>
<dbReference type="AlphaFoldDB" id="A0A6P7G3N9"/>
<name>A0A6P7G3N9_DIAVI</name>
<evidence type="ECO:0000256" key="12">
    <source>
        <dbReference type="ARBA" id="ARBA00023136"/>
    </source>
</evidence>
<dbReference type="RefSeq" id="XP_028143548.1">
    <property type="nucleotide sequence ID" value="XM_028287747.1"/>
</dbReference>
<protein>
    <submittedName>
        <fullName evidence="18 19">Cytochrome P450 6a2-like</fullName>
    </submittedName>
</protein>
<proteinExistence type="inferred from homology"/>
<dbReference type="SUPFAM" id="SSF48264">
    <property type="entry name" value="Cytochrome P450"/>
    <property type="match status" value="1"/>
</dbReference>
<dbReference type="GO" id="GO:0005789">
    <property type="term" value="C:endoplasmic reticulum membrane"/>
    <property type="evidence" value="ECO:0007669"/>
    <property type="project" value="UniProtKB-SubCell"/>
</dbReference>
<evidence type="ECO:0000256" key="15">
    <source>
        <dbReference type="SAM" id="Phobius"/>
    </source>
</evidence>
<keyword evidence="5 13" id="KW-0349">Heme</keyword>
<dbReference type="InterPro" id="IPR036396">
    <property type="entry name" value="Cyt_P450_sf"/>
</dbReference>
<dbReference type="EnsemblMetazoa" id="XM_050641684.1">
    <property type="protein sequence ID" value="XP_050497641.1"/>
    <property type="gene ID" value="LOC126878792"/>
</dbReference>
<evidence type="ECO:0000256" key="9">
    <source>
        <dbReference type="ARBA" id="ARBA00023002"/>
    </source>
</evidence>
<dbReference type="GO" id="GO:0004497">
    <property type="term" value="F:monooxygenase activity"/>
    <property type="evidence" value="ECO:0007669"/>
    <property type="project" value="UniProtKB-KW"/>
</dbReference>
<dbReference type="InterPro" id="IPR017972">
    <property type="entry name" value="Cyt_P450_CS"/>
</dbReference>
<dbReference type="EnsemblMetazoa" id="XM_050641686.1">
    <property type="protein sequence ID" value="XP_050497643.1"/>
    <property type="gene ID" value="LOC126878792"/>
</dbReference>
<sequence length="513" mass="58771">MSIITGAILYQLLGVVIGFATLAILYSKWAFQFWKNKGVPYFEPKFIWGNLSPPHKRTVPLGDELAELYQKGKDKGWKHVGLYNMVSPIYLPIDLNILKHVLTKDFNHFVDRGFYVNEKDEPIGAHLFAIGGKKWKNLRSKLTPTFTSGKMKAMFQTIADCGAQLNKYLVDELAHNEPIEIKDVLGNFSTDIIGSCAFGLECNSFKDPNNPFRTYGRQIFRRSPLQNLKFMIANNFPDFGRLIGITILDKEAVDFFSQVVRDTVANREKNQVHRNDFMQLLINIKNNKEEDVEHIDDGTSLTIDQIIAQSFVFFTAGFETSSTTIAFALYELSKNQNIQQKLRDEINQVLKKHNGRITYDSVSEMKYMNQIIDETLRIHSPAPFVTRVCVEDYVVPGYDVTIKKGVRVFIPIKGIHLDEEYYPNPKVFNPERFSDENKHDRDQYAHIPFGEGPRLCIGMRFGLMETKVALTNILKDFKITLSKKTVQPLKLQPLSVIPQVVGGIWLDMKKLKN</sequence>
<evidence type="ECO:0000256" key="6">
    <source>
        <dbReference type="ARBA" id="ARBA00022723"/>
    </source>
</evidence>
<evidence type="ECO:0000256" key="10">
    <source>
        <dbReference type="ARBA" id="ARBA00023004"/>
    </source>
</evidence>
<evidence type="ECO:0000256" key="3">
    <source>
        <dbReference type="ARBA" id="ARBA00004406"/>
    </source>
</evidence>
<dbReference type="RefSeq" id="XP_028143546.1">
    <property type="nucleotide sequence ID" value="XM_028287745.1"/>
</dbReference>
<dbReference type="GO" id="GO:0020037">
    <property type="term" value="F:heme binding"/>
    <property type="evidence" value="ECO:0007669"/>
    <property type="project" value="InterPro"/>
</dbReference>
<comment type="cofactor">
    <cofactor evidence="1 13">
        <name>heme</name>
        <dbReference type="ChEBI" id="CHEBI:30413"/>
    </cofactor>
</comment>
<keyword evidence="15" id="KW-1133">Transmembrane helix</keyword>
<dbReference type="GO" id="GO:0005506">
    <property type="term" value="F:iron ion binding"/>
    <property type="evidence" value="ECO:0007669"/>
    <property type="project" value="InterPro"/>
</dbReference>
<evidence type="ECO:0000256" key="5">
    <source>
        <dbReference type="ARBA" id="ARBA00022617"/>
    </source>
</evidence>
<keyword evidence="9 14" id="KW-0560">Oxidoreductase</keyword>
<evidence type="ECO:0000313" key="17">
    <source>
        <dbReference type="Proteomes" id="UP001652700"/>
    </source>
</evidence>
<dbReference type="PRINTS" id="PR00385">
    <property type="entry name" value="P450"/>
</dbReference>